<dbReference type="PANTHER" id="PTHR32212">
    <property type="entry name" value="CYCLIN-LIKE F-BOX"/>
    <property type="match status" value="1"/>
</dbReference>
<name>A0AA38SNG4_9ASTR</name>
<organism evidence="2 3">
    <name type="scientific">Centaurea solstitialis</name>
    <name type="common">yellow star-thistle</name>
    <dbReference type="NCBI Taxonomy" id="347529"/>
    <lineage>
        <taxon>Eukaryota</taxon>
        <taxon>Viridiplantae</taxon>
        <taxon>Streptophyta</taxon>
        <taxon>Embryophyta</taxon>
        <taxon>Tracheophyta</taxon>
        <taxon>Spermatophyta</taxon>
        <taxon>Magnoliopsida</taxon>
        <taxon>eudicotyledons</taxon>
        <taxon>Gunneridae</taxon>
        <taxon>Pentapetalae</taxon>
        <taxon>asterids</taxon>
        <taxon>campanulids</taxon>
        <taxon>Asterales</taxon>
        <taxon>Asteraceae</taxon>
        <taxon>Carduoideae</taxon>
        <taxon>Cardueae</taxon>
        <taxon>Centaureinae</taxon>
        <taxon>Centaurea</taxon>
    </lineage>
</organism>
<evidence type="ECO:0000313" key="2">
    <source>
        <dbReference type="EMBL" id="KAJ9536307.1"/>
    </source>
</evidence>
<sequence length="528" mass="60280">MWRLRRLASESTDVDGLGASRMEALTKMEVDLVHDRARIIAEEDRIRDIHRILSSLDMKYVIQTSTLSTKWKHIWISIPNLNLDSQMFRNMSHFAKFVKHVLSNRNHRTKVSAVEVTFKGSFNQFVVKSIVDYAYLHNVEQLTLNVLIGVEHNVFPQCSSQTLKHLTLTISEQCQHGGHIPKSAWDFPSLETLSLSNMQFGEYGDKSFDLFSKCVNLKDLTLDRFTLWNLSIFNVCAPQLSNLTITNPYSFPKVFNVVAPQLENLSASIITTKCEHWGCTERLNFLQLSTEGLNSLEKVNLYLPRPFCEKDRYAPRLLNLFQKLCSAKFLILDMGIIEALSSCLDQLSDEPCPFNNLKCLKIDKQKKNIATVPTQVRNYFLESSRSATFIMDLPQDVYQKTVTGMYGEDIVAHPRVDTMGGRKKRRLYNFDESDSMMTALPGGSSSTNRLNNAPGPSAADEIRQLRKQIEETRVEMEVREQQLQAKLAARKQAMQAQIAAREQVLKAEMNANMEARMKAFEAIMFANI</sequence>
<evidence type="ECO:0000256" key="1">
    <source>
        <dbReference type="SAM" id="Coils"/>
    </source>
</evidence>
<dbReference type="EMBL" id="JARYMX010000035">
    <property type="protein sequence ID" value="KAJ9536307.1"/>
    <property type="molecule type" value="Genomic_DNA"/>
</dbReference>
<proteinExistence type="predicted"/>
<protein>
    <submittedName>
        <fullName evidence="2">Uncharacterized protein</fullName>
    </submittedName>
</protein>
<dbReference type="Gene3D" id="3.80.10.10">
    <property type="entry name" value="Ribonuclease Inhibitor"/>
    <property type="match status" value="1"/>
</dbReference>
<comment type="caution">
    <text evidence="2">The sequence shown here is derived from an EMBL/GenBank/DDBJ whole genome shotgun (WGS) entry which is preliminary data.</text>
</comment>
<dbReference type="InterPro" id="IPR032675">
    <property type="entry name" value="LRR_dom_sf"/>
</dbReference>
<accession>A0AA38SNG4</accession>
<keyword evidence="3" id="KW-1185">Reference proteome</keyword>
<keyword evidence="1" id="KW-0175">Coiled coil</keyword>
<reference evidence="2" key="1">
    <citation type="submission" date="2023-03" db="EMBL/GenBank/DDBJ databases">
        <title>Chromosome-scale reference genome and RAD-based genetic map of yellow starthistle (Centaurea solstitialis) reveal putative structural variation and QTLs associated with invader traits.</title>
        <authorList>
            <person name="Reatini B."/>
            <person name="Cang F.A."/>
            <person name="Jiang Q."/>
            <person name="Mckibben M.T.W."/>
            <person name="Barker M.S."/>
            <person name="Rieseberg L.H."/>
            <person name="Dlugosch K.M."/>
        </authorList>
    </citation>
    <scope>NUCLEOTIDE SEQUENCE</scope>
    <source>
        <strain evidence="2">CAN-66</strain>
        <tissue evidence="2">Leaf</tissue>
    </source>
</reference>
<gene>
    <name evidence="2" type="ORF">OSB04_un000516</name>
</gene>
<feature type="coiled-coil region" evidence="1">
    <location>
        <begin position="459"/>
        <end position="486"/>
    </location>
</feature>
<dbReference type="Proteomes" id="UP001172457">
    <property type="component" value="Unassembled WGS sequence"/>
</dbReference>
<dbReference type="SUPFAM" id="SSF52047">
    <property type="entry name" value="RNI-like"/>
    <property type="match status" value="1"/>
</dbReference>
<evidence type="ECO:0000313" key="3">
    <source>
        <dbReference type="Proteomes" id="UP001172457"/>
    </source>
</evidence>
<dbReference type="AlphaFoldDB" id="A0AA38SNG4"/>
<dbReference type="PANTHER" id="PTHR32212:SF461">
    <property type="entry name" value="F-BOX DOMAIN-CONTAINING PROTEIN"/>
    <property type="match status" value="1"/>
</dbReference>